<evidence type="ECO:0000313" key="5">
    <source>
        <dbReference type="Proteomes" id="UP000288943"/>
    </source>
</evidence>
<accession>A0A410X095</accession>
<dbReference type="Proteomes" id="UP001527202">
    <property type="component" value="Unassembled WGS sequence"/>
</dbReference>
<dbReference type="OrthoDB" id="7358785at2"/>
<evidence type="ECO:0000313" key="4">
    <source>
        <dbReference type="EMBL" id="QAV20125.1"/>
    </source>
</evidence>
<dbReference type="AlphaFoldDB" id="A0A410X095"/>
<sequence>MSRERSPARQSALKMWLDSGRELKPKEIAAKLGVSDAMVRKWKSIDKWEEQPDPKPRRRGAPGGNKNAVGNRGGPGGPPGNSKAVTHGLFRKILPDDPSYLEIFDATEDMTPLDMLWHQIRIAWTNIMDAQRKMFVKSKDEMIKELKKQKFEVHSTGRGKNKELHQIVTEEEFEFQFAWDRQATALNAQTAAMARLASMIRQYEDMLRSLPPEDVLEEQRLRVTKLKAEVDMLNKPGEGAEMWTSAIEEVAARRKGMRKVHE</sequence>
<feature type="compositionally biased region" description="Basic and acidic residues" evidence="1">
    <location>
        <begin position="43"/>
        <end position="55"/>
    </location>
</feature>
<evidence type="ECO:0000256" key="1">
    <source>
        <dbReference type="SAM" id="MobiDB-lite"/>
    </source>
</evidence>
<gene>
    <name evidence="3" type="primary">terS</name>
    <name evidence="3" type="ORF">M5X16_28550</name>
    <name evidence="4" type="ORF">PC41400_21640</name>
</gene>
<feature type="region of interest" description="Disordered" evidence="1">
    <location>
        <begin position="1"/>
        <end position="20"/>
    </location>
</feature>
<dbReference type="KEGG" id="pchi:PC41400_21640"/>
<proteinExistence type="predicted"/>
<evidence type="ECO:0000259" key="2">
    <source>
        <dbReference type="Pfam" id="PF10668"/>
    </source>
</evidence>
<keyword evidence="6" id="KW-1185">Reference proteome</keyword>
<reference evidence="3 6" key="2">
    <citation type="submission" date="2022-05" db="EMBL/GenBank/DDBJ databases">
        <title>Genome Sequencing of Bee-Associated Microbes.</title>
        <authorList>
            <person name="Dunlap C."/>
        </authorList>
    </citation>
    <scope>NUCLEOTIDE SEQUENCE [LARGE SCALE GENOMIC DNA]</scope>
    <source>
        <strain evidence="3 6">NRRL B-23120</strain>
    </source>
</reference>
<feature type="domain" description="PBSX phage terminase small subunit-like N-terminal" evidence="2">
    <location>
        <begin position="1"/>
        <end position="50"/>
    </location>
</feature>
<dbReference type="Proteomes" id="UP000288943">
    <property type="component" value="Chromosome"/>
</dbReference>
<feature type="region of interest" description="Disordered" evidence="1">
    <location>
        <begin position="43"/>
        <end position="85"/>
    </location>
</feature>
<dbReference type="EMBL" id="JAMDMJ010000054">
    <property type="protein sequence ID" value="MCY9599701.1"/>
    <property type="molecule type" value="Genomic_DNA"/>
</dbReference>
<dbReference type="RefSeq" id="WP_042232920.1">
    <property type="nucleotide sequence ID" value="NZ_CP026520.1"/>
</dbReference>
<dbReference type="Pfam" id="PF10668">
    <property type="entry name" value="Phage_terminase"/>
    <property type="match status" value="1"/>
</dbReference>
<organism evidence="4 5">
    <name type="scientific">Paenibacillus chitinolyticus</name>
    <dbReference type="NCBI Taxonomy" id="79263"/>
    <lineage>
        <taxon>Bacteria</taxon>
        <taxon>Bacillati</taxon>
        <taxon>Bacillota</taxon>
        <taxon>Bacilli</taxon>
        <taxon>Bacillales</taxon>
        <taxon>Paenibacillaceae</taxon>
        <taxon>Paenibacillus</taxon>
    </lineage>
</organism>
<reference evidence="4 5" key="1">
    <citation type="submission" date="2018-01" db="EMBL/GenBank/DDBJ databases">
        <title>The whole genome sequencing and assembly of Paenibacillus chitinolyticus KCCM 41400 strain.</title>
        <authorList>
            <person name="Kim J.-Y."/>
            <person name="Park M.-K."/>
            <person name="Lee Y.-J."/>
            <person name="Yi H."/>
            <person name="Bahn Y.-S."/>
            <person name="Kim J.F."/>
            <person name="Lee D.-W."/>
        </authorList>
    </citation>
    <scope>NUCLEOTIDE SEQUENCE [LARGE SCALE GENOMIC DNA]</scope>
    <source>
        <strain evidence="4 5">KCCM 41400</strain>
    </source>
</reference>
<dbReference type="NCBIfam" id="NF040601">
    <property type="entry name" value="TerS_not_xtmA"/>
    <property type="match status" value="1"/>
</dbReference>
<dbReference type="EMBL" id="CP026520">
    <property type="protein sequence ID" value="QAV20125.1"/>
    <property type="molecule type" value="Genomic_DNA"/>
</dbReference>
<name>A0A410X095_9BACL</name>
<dbReference type="InterPro" id="IPR018925">
    <property type="entry name" value="XtmA-like_N"/>
</dbReference>
<dbReference type="GeneID" id="95377399"/>
<evidence type="ECO:0000313" key="3">
    <source>
        <dbReference type="EMBL" id="MCY9599701.1"/>
    </source>
</evidence>
<protein>
    <submittedName>
        <fullName evidence="3 4">Terminase</fullName>
    </submittedName>
</protein>
<evidence type="ECO:0000313" key="6">
    <source>
        <dbReference type="Proteomes" id="UP001527202"/>
    </source>
</evidence>